<dbReference type="GO" id="GO:0004789">
    <property type="term" value="F:thiamine-phosphate diphosphorylase activity"/>
    <property type="evidence" value="ECO:0007669"/>
    <property type="project" value="TreeGrafter"/>
</dbReference>
<dbReference type="PANTHER" id="PTHR20857:SF22">
    <property type="entry name" value="THIAZOLE TAUTOMERASE"/>
    <property type="match status" value="1"/>
</dbReference>
<dbReference type="GO" id="GO:0009228">
    <property type="term" value="P:thiamine biosynthetic process"/>
    <property type="evidence" value="ECO:0007669"/>
    <property type="project" value="UniProtKB-KW"/>
</dbReference>
<evidence type="ECO:0000256" key="1">
    <source>
        <dbReference type="ARBA" id="ARBA00004948"/>
    </source>
</evidence>
<gene>
    <name evidence="4" type="ORF">SAMN04487936_106246</name>
</gene>
<evidence type="ECO:0000256" key="2">
    <source>
        <dbReference type="ARBA" id="ARBA00022977"/>
    </source>
</evidence>
<protein>
    <submittedName>
        <fullName evidence="4">Thiazole tautomerase (Transcriptional regulator TenI)</fullName>
    </submittedName>
</protein>
<keyword evidence="2" id="KW-0784">Thiamine biosynthesis</keyword>
<keyword evidence="5" id="KW-1185">Reference proteome</keyword>
<dbReference type="CDD" id="cd00564">
    <property type="entry name" value="TMP_TenI"/>
    <property type="match status" value="1"/>
</dbReference>
<feature type="domain" description="Thiamine phosphate synthase/TenI" evidence="3">
    <location>
        <begin position="18"/>
        <end position="181"/>
    </location>
</feature>
<dbReference type="InterPro" id="IPR036206">
    <property type="entry name" value="ThiamineP_synth_sf"/>
</dbReference>
<name>A0A1I3WB32_HALDA</name>
<dbReference type="EMBL" id="FOSB01000006">
    <property type="protein sequence ID" value="SFK03661.1"/>
    <property type="molecule type" value="Genomic_DNA"/>
</dbReference>
<dbReference type="Pfam" id="PF02581">
    <property type="entry name" value="TMP-TENI"/>
    <property type="match status" value="1"/>
</dbReference>
<dbReference type="AlphaFoldDB" id="A0A1I3WB32"/>
<dbReference type="InterPro" id="IPR022998">
    <property type="entry name" value="ThiamineP_synth_TenI"/>
</dbReference>
<proteinExistence type="predicted"/>
<accession>A0A1I3WB32</accession>
<dbReference type="RefSeq" id="WP_083412712.1">
    <property type="nucleotide sequence ID" value="NZ_FOSB01000006.1"/>
</dbReference>
<comment type="pathway">
    <text evidence="1">Cofactor biosynthesis; thiamine diphosphate biosynthesis.</text>
</comment>
<evidence type="ECO:0000313" key="4">
    <source>
        <dbReference type="EMBL" id="SFK03661.1"/>
    </source>
</evidence>
<organism evidence="4 5">
    <name type="scientific">Halobacillus dabanensis</name>
    <dbReference type="NCBI Taxonomy" id="240302"/>
    <lineage>
        <taxon>Bacteria</taxon>
        <taxon>Bacillati</taxon>
        <taxon>Bacillota</taxon>
        <taxon>Bacilli</taxon>
        <taxon>Bacillales</taxon>
        <taxon>Bacillaceae</taxon>
        <taxon>Halobacillus</taxon>
    </lineage>
</organism>
<dbReference type="PANTHER" id="PTHR20857">
    <property type="entry name" value="THIAMINE-PHOSPHATE PYROPHOSPHORYLASE"/>
    <property type="match status" value="1"/>
</dbReference>
<sequence length="205" mass="22020">MRPSIHLISTGDQTFAELTDMVTSVQREVDYLHIREKHRSAAEIFDGLQQLTNAGFPMERIIINDRADVASVAQSFGVQLTHHSLPVSQVKHTFPALNVGKSVHSLEGAIVADQEGADFLIYGNLYPTSSKPGKAGKGLDSLREIVRHVGCPVVGIGGITPERACDVIRTGARGVAVMSGVLKKGDPVKAAQAYRAEIDEGGCYE</sequence>
<dbReference type="SUPFAM" id="SSF51391">
    <property type="entry name" value="Thiamin phosphate synthase"/>
    <property type="match status" value="1"/>
</dbReference>
<dbReference type="OrthoDB" id="9815348at2"/>
<dbReference type="InterPro" id="IPR013785">
    <property type="entry name" value="Aldolase_TIM"/>
</dbReference>
<dbReference type="Proteomes" id="UP000183557">
    <property type="component" value="Unassembled WGS sequence"/>
</dbReference>
<dbReference type="GO" id="GO:0005737">
    <property type="term" value="C:cytoplasm"/>
    <property type="evidence" value="ECO:0007669"/>
    <property type="project" value="TreeGrafter"/>
</dbReference>
<evidence type="ECO:0000259" key="3">
    <source>
        <dbReference type="Pfam" id="PF02581"/>
    </source>
</evidence>
<dbReference type="Gene3D" id="3.20.20.70">
    <property type="entry name" value="Aldolase class I"/>
    <property type="match status" value="1"/>
</dbReference>
<reference evidence="5" key="1">
    <citation type="submission" date="2016-10" db="EMBL/GenBank/DDBJ databases">
        <authorList>
            <person name="Varghese N."/>
            <person name="Submissions S."/>
        </authorList>
    </citation>
    <scope>NUCLEOTIDE SEQUENCE [LARGE SCALE GENOMIC DNA]</scope>
    <source>
        <strain evidence="5">CGMCC 1.3704</strain>
    </source>
</reference>
<evidence type="ECO:0000313" key="5">
    <source>
        <dbReference type="Proteomes" id="UP000183557"/>
    </source>
</evidence>